<keyword evidence="3 4" id="KW-0548">Nucleotidyltransferase</keyword>
<dbReference type="PANTHER" id="PTHR39191">
    <property type="entry name" value="GALACTOSE-1-PHOSPHATE URIDYLYLTRANSFERASE"/>
    <property type="match status" value="1"/>
</dbReference>
<comment type="catalytic activity">
    <reaction evidence="1 3">
        <text>alpha-D-galactose 1-phosphate + UDP-alpha-D-glucose = alpha-D-glucose 1-phosphate + UDP-alpha-D-galactose</text>
        <dbReference type="Rhea" id="RHEA:13989"/>
        <dbReference type="ChEBI" id="CHEBI:58336"/>
        <dbReference type="ChEBI" id="CHEBI:58601"/>
        <dbReference type="ChEBI" id="CHEBI:58885"/>
        <dbReference type="ChEBI" id="CHEBI:66914"/>
        <dbReference type="EC" id="2.7.7.12"/>
    </reaction>
</comment>
<evidence type="ECO:0000256" key="2">
    <source>
        <dbReference type="ARBA" id="ARBA00004947"/>
    </source>
</evidence>
<evidence type="ECO:0000313" key="5">
    <source>
        <dbReference type="Proteomes" id="UP000823990"/>
    </source>
</evidence>
<comment type="caution">
    <text evidence="4">The sequence shown here is derived from an EMBL/GenBank/DDBJ whole genome shotgun (WGS) entry which is preliminary data.</text>
</comment>
<dbReference type="EC" id="2.7.7.12" evidence="3"/>
<name>A0A9D1PYN8_9FIRM</name>
<keyword evidence="3" id="KW-0119">Carbohydrate metabolism</keyword>
<dbReference type="AlphaFoldDB" id="A0A9D1PYN8"/>
<evidence type="ECO:0000256" key="3">
    <source>
        <dbReference type="HAMAP-Rule" id="MF_00571"/>
    </source>
</evidence>
<dbReference type="GO" id="GO:0005737">
    <property type="term" value="C:cytoplasm"/>
    <property type="evidence" value="ECO:0007669"/>
    <property type="project" value="UniProtKB-SubCell"/>
</dbReference>
<reference evidence="4" key="2">
    <citation type="submission" date="2021-04" db="EMBL/GenBank/DDBJ databases">
        <authorList>
            <person name="Gilroy R."/>
        </authorList>
    </citation>
    <scope>NUCLEOTIDE SEQUENCE</scope>
    <source>
        <strain evidence="4">12435</strain>
    </source>
</reference>
<gene>
    <name evidence="3" type="primary">galT</name>
    <name evidence="4" type="ORF">H9892_02630</name>
</gene>
<evidence type="ECO:0000313" key="4">
    <source>
        <dbReference type="EMBL" id="HIW02217.1"/>
    </source>
</evidence>
<dbReference type="Proteomes" id="UP000823990">
    <property type="component" value="Unassembled WGS sequence"/>
</dbReference>
<dbReference type="InterPro" id="IPR000766">
    <property type="entry name" value="GalP_uridyl_Trfase_II"/>
</dbReference>
<keyword evidence="3" id="KW-0808">Transferase</keyword>
<dbReference type="GO" id="GO:0008108">
    <property type="term" value="F:UDP-glucose:hexose-1-phosphate uridylyltransferase activity"/>
    <property type="evidence" value="ECO:0007669"/>
    <property type="project" value="UniProtKB-UniRule"/>
</dbReference>
<sequence>MDLYTALDELLAYAKEKLLLDELDEIYVRNTALGVLGAATYRPGDPDVAKAEKQTEPSALVAAVTGVAVAEGLISADAAEKTGKRLLETVSLRPSAVCDMYADLGGAESPKAKAFLADYVKASGFGKSSNPAFVEETTDDGVSVHAVGEGKDELIGVYLAIDELIYYAENNLLLDEYDVDYVRREICNILGLDSYAPQEIDYEKVDALDRPDELINALTDISGGLGLISSADADAVADKVMGALSLMPSEINDIFDSLGGKKATDFLYDYCVKSGYVRKTALERNIRFKSGYTRLGLEITINKARPEYATAEAAREGNTPAGGYPECSICADNEGWAPTGKCALRTVRLTLGGKEWFWQYSPYGYLGKHGIAVSLEHEPMRVTDDTVVRLMDFVDMFPHFFIGCNAALPGAGGSVLSHDHFQGGDEMLPISKAKAKLRLTYPKYPLAEVEVLDWYDSVIRVTSQSRIVMQEIARDIRRGWENYTDPDRGIVAEDKDGKHNAVSMTMRKISNGRYCLDIILRSNIRSKKYPDGVFHTHPEYYALKKEANGLLEAQGLFVLPGRVDGEMTKLSDCLVNKQPLPEDMKDYALIRDEIIKENGEDMSKVDAGIYIKEEFGSVCERILGNIAVFKTPEETAEFLISLGNFADKT</sequence>
<dbReference type="EMBL" id="DXHS01000048">
    <property type="protein sequence ID" value="HIW02217.1"/>
    <property type="molecule type" value="Genomic_DNA"/>
</dbReference>
<evidence type="ECO:0000256" key="1">
    <source>
        <dbReference type="ARBA" id="ARBA00001107"/>
    </source>
</evidence>
<keyword evidence="3" id="KW-0963">Cytoplasm</keyword>
<dbReference type="HAMAP" id="MF_00571">
    <property type="entry name" value="GalP_UDP_trans"/>
    <property type="match status" value="1"/>
</dbReference>
<keyword evidence="3" id="KW-0299">Galactose metabolism</keyword>
<organism evidence="4 5">
    <name type="scientific">Candidatus Protoclostridium stercorigallinarum</name>
    <dbReference type="NCBI Taxonomy" id="2838741"/>
    <lineage>
        <taxon>Bacteria</taxon>
        <taxon>Bacillati</taxon>
        <taxon>Bacillota</taxon>
        <taxon>Clostridia</taxon>
        <taxon>Candidatus Protoclostridium</taxon>
    </lineage>
</organism>
<accession>A0A9D1PYN8</accession>
<comment type="pathway">
    <text evidence="2 3">Carbohydrate metabolism; galactose metabolism.</text>
</comment>
<dbReference type="PANTHER" id="PTHR39191:SF1">
    <property type="entry name" value="DUF4922 DOMAIN-CONTAINING PROTEIN"/>
    <property type="match status" value="1"/>
</dbReference>
<comment type="similarity">
    <text evidence="3">Belongs to the galactose-1-phosphate uridylyltransferase type 2 family.</text>
</comment>
<reference evidence="4" key="1">
    <citation type="journal article" date="2021" name="PeerJ">
        <title>Extensive microbial diversity within the chicken gut microbiome revealed by metagenomics and culture.</title>
        <authorList>
            <person name="Gilroy R."/>
            <person name="Ravi A."/>
            <person name="Getino M."/>
            <person name="Pursley I."/>
            <person name="Horton D.L."/>
            <person name="Alikhan N.F."/>
            <person name="Baker D."/>
            <person name="Gharbi K."/>
            <person name="Hall N."/>
            <person name="Watson M."/>
            <person name="Adriaenssens E.M."/>
            <person name="Foster-Nyarko E."/>
            <person name="Jarju S."/>
            <person name="Secka A."/>
            <person name="Antonio M."/>
            <person name="Oren A."/>
            <person name="Chaudhuri R.R."/>
            <person name="La Ragione R."/>
            <person name="Hildebrand F."/>
            <person name="Pallen M.J."/>
        </authorList>
    </citation>
    <scope>NUCLEOTIDE SEQUENCE</scope>
    <source>
        <strain evidence="4">12435</strain>
    </source>
</reference>
<proteinExistence type="inferred from homology"/>
<comment type="subcellular location">
    <subcellularLocation>
        <location evidence="3">Cytoplasm</location>
    </subcellularLocation>
</comment>
<dbReference type="GO" id="GO:0006012">
    <property type="term" value="P:galactose metabolic process"/>
    <property type="evidence" value="ECO:0007669"/>
    <property type="project" value="UniProtKB-UniRule"/>
</dbReference>
<protein>
    <recommendedName>
        <fullName evidence="3">Galactose-1-phosphate uridylyltransferase</fullName>
        <shortName evidence="3">Gal-1-P uridylyltransferase</shortName>
        <ecNumber evidence="3">2.7.7.12</ecNumber>
    </recommendedName>
    <alternativeName>
        <fullName evidence="3">UDP-glucose--hexose-1-phosphate uridylyltransferase</fullName>
    </alternativeName>
</protein>